<dbReference type="AlphaFoldDB" id="A0AAV7DYG6"/>
<evidence type="ECO:0000256" key="1">
    <source>
        <dbReference type="SAM" id="MobiDB-lite"/>
    </source>
</evidence>
<organism evidence="2 3">
    <name type="scientific">Aristolochia fimbriata</name>
    <name type="common">White veined hardy Dutchman's pipe vine</name>
    <dbReference type="NCBI Taxonomy" id="158543"/>
    <lineage>
        <taxon>Eukaryota</taxon>
        <taxon>Viridiplantae</taxon>
        <taxon>Streptophyta</taxon>
        <taxon>Embryophyta</taxon>
        <taxon>Tracheophyta</taxon>
        <taxon>Spermatophyta</taxon>
        <taxon>Magnoliopsida</taxon>
        <taxon>Magnoliidae</taxon>
        <taxon>Piperales</taxon>
        <taxon>Aristolochiaceae</taxon>
        <taxon>Aristolochia</taxon>
    </lineage>
</organism>
<proteinExistence type="predicted"/>
<dbReference type="EMBL" id="JAINDJ010000007">
    <property type="protein sequence ID" value="KAG9441039.1"/>
    <property type="molecule type" value="Genomic_DNA"/>
</dbReference>
<dbReference type="Proteomes" id="UP000825729">
    <property type="component" value="Unassembled WGS sequence"/>
</dbReference>
<keyword evidence="3" id="KW-1185">Reference proteome</keyword>
<reference evidence="2 3" key="1">
    <citation type="submission" date="2021-07" db="EMBL/GenBank/DDBJ databases">
        <title>The Aristolochia fimbriata genome: insights into angiosperm evolution, floral development and chemical biosynthesis.</title>
        <authorList>
            <person name="Jiao Y."/>
        </authorList>
    </citation>
    <scope>NUCLEOTIDE SEQUENCE [LARGE SCALE GENOMIC DNA]</scope>
    <source>
        <strain evidence="2">IBCAS-2021</strain>
        <tissue evidence="2">Leaf</tissue>
    </source>
</reference>
<accession>A0AAV7DYG6</accession>
<feature type="region of interest" description="Disordered" evidence="1">
    <location>
        <begin position="210"/>
        <end position="246"/>
    </location>
</feature>
<sequence length="282" mass="31391">MEYQQLRGVVFMKTLKLARTRRPLMALSSGLREEETSEAESAIFISISGTRRSKETATGFRNLPLRLSPFLLLLLLPFNSSISFRCEKNAVFVRRADTKIPSRDTLATERIRCNLPVTRVAYVKTIVASYSCVKRNLPRWKLAVAGCIKPLSKNIHTKNRRKPGRRNPIAHLVPTLLAGVSHDLHPFLEERLQILAPLLDLVLDARHRRGTGDSRKLRRGSLGDETREKTETECGGGGREETRAGGVLSVSPGQYKAGDACNVAGSYWIEIERGGQVGSDKD</sequence>
<name>A0AAV7DYG6_ARIFI</name>
<feature type="compositionally biased region" description="Basic and acidic residues" evidence="1">
    <location>
        <begin position="210"/>
        <end position="243"/>
    </location>
</feature>
<protein>
    <submittedName>
        <fullName evidence="2">Uncharacterized protein</fullName>
    </submittedName>
</protein>
<comment type="caution">
    <text evidence="2">The sequence shown here is derived from an EMBL/GenBank/DDBJ whole genome shotgun (WGS) entry which is preliminary data.</text>
</comment>
<evidence type="ECO:0000313" key="3">
    <source>
        <dbReference type="Proteomes" id="UP000825729"/>
    </source>
</evidence>
<gene>
    <name evidence="2" type="ORF">H6P81_016893</name>
</gene>
<evidence type="ECO:0000313" key="2">
    <source>
        <dbReference type="EMBL" id="KAG9441039.1"/>
    </source>
</evidence>